<evidence type="ECO:0000313" key="3">
    <source>
        <dbReference type="Proteomes" id="UP001143480"/>
    </source>
</evidence>
<sequence length="70" mass="7139">MAAFWGLGLGGLRTATLPKWFAVLSVVLAVIGVLGPLTVVGYLLLPLWLVAASVVTARGPAVRAQSPVGV</sequence>
<name>A0A9W6KJ84_9ACTN</name>
<dbReference type="AlphaFoldDB" id="A0A9W6KJ84"/>
<evidence type="ECO:0000313" key="2">
    <source>
        <dbReference type="EMBL" id="GLL03076.1"/>
    </source>
</evidence>
<dbReference type="EMBL" id="BSFP01000029">
    <property type="protein sequence ID" value="GLL03076.1"/>
    <property type="molecule type" value="Genomic_DNA"/>
</dbReference>
<feature type="transmembrane region" description="Helical" evidence="1">
    <location>
        <begin position="20"/>
        <end position="45"/>
    </location>
</feature>
<evidence type="ECO:0000256" key="1">
    <source>
        <dbReference type="SAM" id="Phobius"/>
    </source>
</evidence>
<proteinExistence type="predicted"/>
<organism evidence="2 3">
    <name type="scientific">Dactylosporangium matsuzakiense</name>
    <dbReference type="NCBI Taxonomy" id="53360"/>
    <lineage>
        <taxon>Bacteria</taxon>
        <taxon>Bacillati</taxon>
        <taxon>Actinomycetota</taxon>
        <taxon>Actinomycetes</taxon>
        <taxon>Micromonosporales</taxon>
        <taxon>Micromonosporaceae</taxon>
        <taxon>Dactylosporangium</taxon>
    </lineage>
</organism>
<protein>
    <submittedName>
        <fullName evidence="2">Uncharacterized protein</fullName>
    </submittedName>
</protein>
<dbReference type="Proteomes" id="UP001143480">
    <property type="component" value="Unassembled WGS sequence"/>
</dbReference>
<dbReference type="RefSeq" id="WP_261965393.1">
    <property type="nucleotide sequence ID" value="NZ_BAAAXA010000001.1"/>
</dbReference>
<accession>A0A9W6KJ84</accession>
<keyword evidence="1" id="KW-1133">Transmembrane helix</keyword>
<reference evidence="2" key="2">
    <citation type="submission" date="2023-01" db="EMBL/GenBank/DDBJ databases">
        <authorList>
            <person name="Sun Q."/>
            <person name="Evtushenko L."/>
        </authorList>
    </citation>
    <scope>NUCLEOTIDE SEQUENCE</scope>
    <source>
        <strain evidence="2">VKM Ac-1321</strain>
    </source>
</reference>
<keyword evidence="1" id="KW-0812">Transmembrane</keyword>
<keyword evidence="3" id="KW-1185">Reference proteome</keyword>
<reference evidence="2" key="1">
    <citation type="journal article" date="2014" name="Int. J. Syst. Evol. Microbiol.">
        <title>Complete genome sequence of Corynebacterium casei LMG S-19264T (=DSM 44701T), isolated from a smear-ripened cheese.</title>
        <authorList>
            <consortium name="US DOE Joint Genome Institute (JGI-PGF)"/>
            <person name="Walter F."/>
            <person name="Albersmeier A."/>
            <person name="Kalinowski J."/>
            <person name="Ruckert C."/>
        </authorList>
    </citation>
    <scope>NUCLEOTIDE SEQUENCE</scope>
    <source>
        <strain evidence="2">VKM Ac-1321</strain>
    </source>
</reference>
<gene>
    <name evidence="2" type="ORF">GCM10017581_048190</name>
</gene>
<comment type="caution">
    <text evidence="2">The sequence shown here is derived from an EMBL/GenBank/DDBJ whole genome shotgun (WGS) entry which is preliminary data.</text>
</comment>
<keyword evidence="1" id="KW-0472">Membrane</keyword>